<accession>A0A8S0YS16</accession>
<feature type="transmembrane region" description="Helical" evidence="4">
    <location>
        <begin position="1250"/>
        <end position="1279"/>
    </location>
</feature>
<feature type="region of interest" description="Disordered" evidence="3">
    <location>
        <begin position="960"/>
        <end position="981"/>
    </location>
</feature>
<dbReference type="CDD" id="cd00112">
    <property type="entry name" value="LDLa"/>
    <property type="match status" value="2"/>
</dbReference>
<dbReference type="InterPro" id="IPR035914">
    <property type="entry name" value="Sperma_CUB_dom_sf"/>
</dbReference>
<dbReference type="CDD" id="cd00041">
    <property type="entry name" value="CUB"/>
    <property type="match status" value="1"/>
</dbReference>
<dbReference type="Pfam" id="PF00431">
    <property type="entry name" value="CUB"/>
    <property type="match status" value="1"/>
</dbReference>
<dbReference type="PRINTS" id="PR00261">
    <property type="entry name" value="LDLRECEPTOR"/>
</dbReference>
<evidence type="ECO:0000259" key="5">
    <source>
        <dbReference type="PROSITE" id="PS01180"/>
    </source>
</evidence>
<dbReference type="SMART" id="SM00192">
    <property type="entry name" value="LDLa"/>
    <property type="match status" value="2"/>
</dbReference>
<dbReference type="InterPro" id="IPR053207">
    <property type="entry name" value="Non-NMDA_GluR_Accessory"/>
</dbReference>
<feature type="region of interest" description="Disordered" evidence="3">
    <location>
        <begin position="747"/>
        <end position="766"/>
    </location>
</feature>
<organism evidence="6 7">
    <name type="scientific">Arctia plantaginis</name>
    <name type="common">Wood tiger moth</name>
    <name type="synonym">Phalaena plantaginis</name>
    <dbReference type="NCBI Taxonomy" id="874455"/>
    <lineage>
        <taxon>Eukaryota</taxon>
        <taxon>Metazoa</taxon>
        <taxon>Ecdysozoa</taxon>
        <taxon>Arthropoda</taxon>
        <taxon>Hexapoda</taxon>
        <taxon>Insecta</taxon>
        <taxon>Pterygota</taxon>
        <taxon>Neoptera</taxon>
        <taxon>Endopterygota</taxon>
        <taxon>Lepidoptera</taxon>
        <taxon>Glossata</taxon>
        <taxon>Ditrysia</taxon>
        <taxon>Noctuoidea</taxon>
        <taxon>Erebidae</taxon>
        <taxon>Arctiinae</taxon>
        <taxon>Arctia</taxon>
    </lineage>
</organism>
<evidence type="ECO:0000256" key="2">
    <source>
        <dbReference type="PROSITE-ProRule" id="PRU00124"/>
    </source>
</evidence>
<dbReference type="Gene3D" id="4.10.400.10">
    <property type="entry name" value="Low-density Lipoprotein Receptor"/>
    <property type="match status" value="1"/>
</dbReference>
<feature type="region of interest" description="Disordered" evidence="3">
    <location>
        <begin position="686"/>
        <end position="712"/>
    </location>
</feature>
<dbReference type="GO" id="GO:0005886">
    <property type="term" value="C:plasma membrane"/>
    <property type="evidence" value="ECO:0007669"/>
    <property type="project" value="TreeGrafter"/>
</dbReference>
<dbReference type="SUPFAM" id="SSF49854">
    <property type="entry name" value="Spermadhesin, CUB domain"/>
    <property type="match status" value="2"/>
</dbReference>
<dbReference type="FunFam" id="2.60.120.290:FF:000065">
    <property type="entry name" value="Uncharacterized protein, isoform E"/>
    <property type="match status" value="1"/>
</dbReference>
<evidence type="ECO:0000256" key="3">
    <source>
        <dbReference type="SAM" id="MobiDB-lite"/>
    </source>
</evidence>
<dbReference type="PROSITE" id="PS01180">
    <property type="entry name" value="CUB"/>
    <property type="match status" value="1"/>
</dbReference>
<keyword evidence="4" id="KW-0472">Membrane</keyword>
<feature type="domain" description="CUB" evidence="5">
    <location>
        <begin position="512"/>
        <end position="663"/>
    </location>
</feature>
<dbReference type="SUPFAM" id="SSF57424">
    <property type="entry name" value="LDL receptor-like module"/>
    <property type="match status" value="1"/>
</dbReference>
<dbReference type="Gene3D" id="2.60.120.290">
    <property type="entry name" value="Spermadhesin, CUB domain"/>
    <property type="match status" value="1"/>
</dbReference>
<dbReference type="PROSITE" id="PS50068">
    <property type="entry name" value="LDLRA_2"/>
    <property type="match status" value="2"/>
</dbReference>
<keyword evidence="4" id="KW-1133">Transmembrane helix</keyword>
<dbReference type="Proteomes" id="UP000494106">
    <property type="component" value="Unassembled WGS sequence"/>
</dbReference>
<feature type="disulfide bond" evidence="2">
    <location>
        <begin position="326"/>
        <end position="338"/>
    </location>
</feature>
<protein>
    <recommendedName>
        <fullName evidence="5">CUB domain-containing protein</fullName>
    </recommendedName>
</protein>
<gene>
    <name evidence="6" type="ORF">APLA_LOCUS764</name>
</gene>
<dbReference type="PANTHER" id="PTHR47537:SF8">
    <property type="entry name" value="CUB DOMAIN-CONTAINING PROTEIN"/>
    <property type="match status" value="1"/>
</dbReference>
<evidence type="ECO:0000313" key="7">
    <source>
        <dbReference type="Proteomes" id="UP000494106"/>
    </source>
</evidence>
<proteinExistence type="predicted"/>
<evidence type="ECO:0000256" key="4">
    <source>
        <dbReference type="SAM" id="Phobius"/>
    </source>
</evidence>
<dbReference type="InterPro" id="IPR036055">
    <property type="entry name" value="LDL_receptor-like_sf"/>
</dbReference>
<dbReference type="InterPro" id="IPR000859">
    <property type="entry name" value="CUB_dom"/>
</dbReference>
<keyword evidence="7" id="KW-1185">Reference proteome</keyword>
<sequence length="1318" mass="143050">MAISEFLDKKSVQERKLQRQMILKARQNGHHAVIRNNKLIIDGKESSGPCEDMITHLTQTSTYNIEHATTLPSQTTPTNVPLPFQTWIKDSKIDLLHLDGFNLASFYCRENYEGGGVCIFIEDAIITLERSDITELSIEFIFEICAIEIMWTLTSYSNFEKSAFESYPTQMAWQAVDHISLNMAEELARAARVWVVRGQRAAWLGGARPRCSVTRRYVTAARKEGPAKHSRSDRHAAAAAPSSCSARCTTLLGVTVKGNGRQVSWRSEIIQCSPLPGSSSSGRKSRGCESSERGGAAVARDARGDMWRALAALALLGLARGAAGGCGVAQFACRSGACERLDAYCDGVAQCADGSDEPPNCTPCNRTYYGRVGVAYSVGVRDATRVPFLCHMTFTAGSTAHGDLVQLAFDEFRVGRYEPGALDGCPDGYMQLSELGRPFTGGSWCGKADGAALYYSETATVTVSVKLFRVRLGEPFGFRLRYKFLAQRDAVVRFGAIEAPLERGSISPGTYCTRTYEECHRKPCRLQSPNYPGMYPRNVTCYWSLRQKDIPTCKHAMISVRQEYSHKMQIKRSISMASLNKTGRVVRAWRECTGERDRLIFYDGASTDDPVLVEYCGGDWMPRVTSRGPEMLVAFHSSPFSAPLRPPAPPAPLRGFELDVDVVFADSDSLDYAREARRCEFHVKASSSEEEANVTSTGSGRGRRGRLRAPAHTLPPNTTCTWTFHGRPGDLVWIYFSSFTQYSLVEPRRAESAEREDENGVTQRSALATSETNTHLASGACAVELRIWDGGGAEETGARQLGRFCDAAPALCARAALANATRSPRPCAPPDGYVSAAPLLSLAATSLPGTATHPLEFALHYEFVDARLEGTALPEDSRRTPTVPAECARLLTSPGAFASPRNALWFGRGGARRLRCVYRFEVEGARVVLDLQSATFGKEPRCSTRTDSLTGRSVCIPEPVESHAEEPEFGDESSADFDGDEDLPLRVPHLRIYESPWLGYRVQVACICDNSTAPLRLESGGPALELELVSRTMLAGEDHRHVQFHGVWSRGPAPSPSCATRRRSPPPGARIHLTYPYSDDRMSECGETPFLLEARGNRSVFLRVWGEEMPLPTAGAVGEAPPCATANRVLVYDAHSSSLLRVVCPDVGARSVHIFTDEWWGRGARPGALLVSWVAREPGEARLAWMELWRAGPAPRPLAPGEAWPNATAACAHPCASLGACMAAALWCDGAVDCPGGADEAGACGAGARLLAALVAPGGASAVAAAGLAALALLVVLALRRRRRAAPDKQLLGALAAGRRLTEELLYDASRASSAASS</sequence>
<keyword evidence="1 2" id="KW-1015">Disulfide bond</keyword>
<feature type="compositionally biased region" description="Acidic residues" evidence="3">
    <location>
        <begin position="967"/>
        <end position="981"/>
    </location>
</feature>
<dbReference type="Pfam" id="PF25090">
    <property type="entry name" value="DUF7805"/>
    <property type="match status" value="1"/>
</dbReference>
<evidence type="ECO:0000313" key="6">
    <source>
        <dbReference type="EMBL" id="CAB3222020.1"/>
    </source>
</evidence>
<name>A0A8S0YS16_ARCPL</name>
<feature type="region of interest" description="Disordered" evidence="3">
    <location>
        <begin position="274"/>
        <end position="294"/>
    </location>
</feature>
<dbReference type="InterPro" id="IPR002172">
    <property type="entry name" value="LDrepeatLR_classA_rpt"/>
</dbReference>
<dbReference type="PANTHER" id="PTHR47537">
    <property type="entry name" value="CUBILIN"/>
    <property type="match status" value="1"/>
</dbReference>
<dbReference type="InterPro" id="IPR056707">
    <property type="entry name" value="DUF7805"/>
</dbReference>
<keyword evidence="4" id="KW-0812">Transmembrane</keyword>
<dbReference type="SMART" id="SM00042">
    <property type="entry name" value="CUB"/>
    <property type="match status" value="1"/>
</dbReference>
<evidence type="ECO:0000256" key="1">
    <source>
        <dbReference type="ARBA" id="ARBA00023157"/>
    </source>
</evidence>
<dbReference type="EMBL" id="CADEBC010000079">
    <property type="protein sequence ID" value="CAB3222020.1"/>
    <property type="molecule type" value="Genomic_DNA"/>
</dbReference>
<comment type="caution">
    <text evidence="2">Lacks conserved residue(s) required for the propagation of feature annotation.</text>
</comment>
<reference evidence="6 7" key="1">
    <citation type="submission" date="2020-04" db="EMBL/GenBank/DDBJ databases">
        <authorList>
            <person name="Wallbank WR R."/>
            <person name="Pardo Diaz C."/>
            <person name="Kozak K."/>
            <person name="Martin S."/>
            <person name="Jiggins C."/>
            <person name="Moest M."/>
            <person name="Warren A I."/>
            <person name="Byers J.R.P. K."/>
            <person name="Montejo-Kovacevich G."/>
            <person name="Yen C E."/>
        </authorList>
    </citation>
    <scope>NUCLEOTIDE SEQUENCE [LARGE SCALE GENOMIC DNA]</scope>
</reference>
<feature type="disulfide bond" evidence="2">
    <location>
        <begin position="333"/>
        <end position="351"/>
    </location>
</feature>
<dbReference type="Pfam" id="PF00057">
    <property type="entry name" value="Ldl_recept_a"/>
    <property type="match status" value="1"/>
</dbReference>
<comment type="caution">
    <text evidence="6">The sequence shown here is derived from an EMBL/GenBank/DDBJ whole genome shotgun (WGS) entry which is preliminary data.</text>
</comment>
<dbReference type="OrthoDB" id="10037824at2759"/>